<comment type="similarity">
    <text evidence="2 9">Belongs to the resistance-nodulation-cell division (RND) (TC 2.A.6) family.</text>
</comment>
<dbReference type="SUPFAM" id="SSF82866">
    <property type="entry name" value="Multidrug efflux transporter AcrB transmembrane domain"/>
    <property type="match status" value="2"/>
</dbReference>
<organism evidence="10 11">
    <name type="scientific">Paracoccus aurantiacus</name>
    <dbReference type="NCBI Taxonomy" id="2599412"/>
    <lineage>
        <taxon>Bacteria</taxon>
        <taxon>Pseudomonadati</taxon>
        <taxon>Pseudomonadota</taxon>
        <taxon>Alphaproteobacteria</taxon>
        <taxon>Rhodobacterales</taxon>
        <taxon>Paracoccaceae</taxon>
        <taxon>Paracoccus</taxon>
    </lineage>
</organism>
<dbReference type="EMBL" id="VOPL01000001">
    <property type="protein sequence ID" value="TXB70439.1"/>
    <property type="molecule type" value="Genomic_DNA"/>
</dbReference>
<feature type="transmembrane region" description="Helical" evidence="9">
    <location>
        <begin position="339"/>
        <end position="358"/>
    </location>
</feature>
<dbReference type="InterPro" id="IPR001036">
    <property type="entry name" value="Acrflvin-R"/>
</dbReference>
<feature type="transmembrane region" description="Helical" evidence="9">
    <location>
        <begin position="365"/>
        <end position="386"/>
    </location>
</feature>
<dbReference type="GO" id="GO:0015562">
    <property type="term" value="F:efflux transmembrane transporter activity"/>
    <property type="evidence" value="ECO:0007669"/>
    <property type="project" value="InterPro"/>
</dbReference>
<dbReference type="Gene3D" id="3.30.2090.10">
    <property type="entry name" value="Multidrug efflux transporter AcrB TolC docking domain, DN and DC subdomains"/>
    <property type="match status" value="2"/>
</dbReference>
<dbReference type="Pfam" id="PF00873">
    <property type="entry name" value="ACR_tran"/>
    <property type="match status" value="1"/>
</dbReference>
<evidence type="ECO:0000256" key="4">
    <source>
        <dbReference type="ARBA" id="ARBA00022475"/>
    </source>
</evidence>
<proteinExistence type="inferred from homology"/>
<feature type="transmembrane region" description="Helical" evidence="9">
    <location>
        <begin position="892"/>
        <end position="912"/>
    </location>
</feature>
<evidence type="ECO:0000313" key="10">
    <source>
        <dbReference type="EMBL" id="TXB70439.1"/>
    </source>
</evidence>
<feature type="transmembrane region" description="Helical" evidence="9">
    <location>
        <begin position="868"/>
        <end position="885"/>
    </location>
</feature>
<dbReference type="OrthoDB" id="9807350at2"/>
<dbReference type="PRINTS" id="PR00702">
    <property type="entry name" value="ACRIFLAVINRP"/>
</dbReference>
<keyword evidence="3 9" id="KW-0813">Transport</keyword>
<dbReference type="SUPFAM" id="SSF82693">
    <property type="entry name" value="Multidrug efflux transporter AcrB pore domain, PN1, PN2, PC1 and PC2 subdomains"/>
    <property type="match status" value="4"/>
</dbReference>
<feature type="transmembrane region" description="Helical" evidence="9">
    <location>
        <begin position="994"/>
        <end position="1021"/>
    </location>
</feature>
<keyword evidence="7 9" id="KW-1133">Transmembrane helix</keyword>
<dbReference type="GO" id="GO:0009636">
    <property type="term" value="P:response to toxic substance"/>
    <property type="evidence" value="ECO:0007669"/>
    <property type="project" value="UniProtKB-ARBA"/>
</dbReference>
<name>A0A5C6S6E7_9RHOB</name>
<feature type="transmembrane region" description="Helical" evidence="9">
    <location>
        <begin position="962"/>
        <end position="982"/>
    </location>
</feature>
<evidence type="ECO:0000256" key="7">
    <source>
        <dbReference type="ARBA" id="ARBA00022989"/>
    </source>
</evidence>
<evidence type="ECO:0000256" key="1">
    <source>
        <dbReference type="ARBA" id="ARBA00004429"/>
    </source>
</evidence>
<protein>
    <recommendedName>
        <fullName evidence="9">Efflux pump membrane transporter</fullName>
    </recommendedName>
</protein>
<keyword evidence="11" id="KW-1185">Reference proteome</keyword>
<dbReference type="Gene3D" id="1.20.1640.10">
    <property type="entry name" value="Multidrug efflux transporter AcrB transmembrane domain"/>
    <property type="match status" value="2"/>
</dbReference>
<feature type="transmembrane region" description="Helical" evidence="9">
    <location>
        <begin position="465"/>
        <end position="487"/>
    </location>
</feature>
<dbReference type="RefSeq" id="WP_147095783.1">
    <property type="nucleotide sequence ID" value="NZ_JBHUFH010000002.1"/>
</dbReference>
<dbReference type="InterPro" id="IPR004764">
    <property type="entry name" value="MdtF-like"/>
</dbReference>
<dbReference type="GO" id="GO:0042910">
    <property type="term" value="F:xenobiotic transmembrane transporter activity"/>
    <property type="evidence" value="ECO:0007669"/>
    <property type="project" value="TreeGrafter"/>
</dbReference>
<feature type="transmembrane region" description="Helical" evidence="9">
    <location>
        <begin position="534"/>
        <end position="551"/>
    </location>
</feature>
<dbReference type="Gene3D" id="3.30.70.1320">
    <property type="entry name" value="Multidrug efflux transporter AcrB pore domain like"/>
    <property type="match status" value="1"/>
</dbReference>
<dbReference type="Gene3D" id="3.30.70.1430">
    <property type="entry name" value="Multidrug efflux transporter AcrB pore domain"/>
    <property type="match status" value="2"/>
</dbReference>
<feature type="transmembrane region" description="Helical" evidence="9">
    <location>
        <begin position="392"/>
        <end position="412"/>
    </location>
</feature>
<gene>
    <name evidence="10" type="ORF">FQV27_00750</name>
</gene>
<dbReference type="PANTHER" id="PTHR32063:SF13">
    <property type="entry name" value="MULTIDRUG EFFLUX PUMP SUBUNIT ACRB-RELATED"/>
    <property type="match status" value="1"/>
</dbReference>
<dbReference type="GO" id="GO:0005886">
    <property type="term" value="C:plasma membrane"/>
    <property type="evidence" value="ECO:0007669"/>
    <property type="project" value="UniProtKB-SubCell"/>
</dbReference>
<evidence type="ECO:0000256" key="3">
    <source>
        <dbReference type="ARBA" id="ARBA00022448"/>
    </source>
</evidence>
<evidence type="ECO:0000256" key="9">
    <source>
        <dbReference type="RuleBase" id="RU364070"/>
    </source>
</evidence>
<keyword evidence="8 9" id="KW-0472">Membrane</keyword>
<dbReference type="PANTHER" id="PTHR32063">
    <property type="match status" value="1"/>
</dbReference>
<comment type="subcellular location">
    <subcellularLocation>
        <location evidence="1 9">Cell inner membrane</location>
        <topology evidence="1 9">Multi-pass membrane protein</topology>
    </subcellularLocation>
</comment>
<reference evidence="10 11" key="1">
    <citation type="submission" date="2019-08" db="EMBL/GenBank/DDBJ databases">
        <authorList>
            <person name="Ye J."/>
        </authorList>
    </citation>
    <scope>NUCLEOTIDE SEQUENCE [LARGE SCALE GENOMIC DNA]</scope>
    <source>
        <strain evidence="10 11">TK008</strain>
    </source>
</reference>
<keyword evidence="4" id="KW-1003">Cell membrane</keyword>
<keyword evidence="5 9" id="KW-0997">Cell inner membrane</keyword>
<evidence type="ECO:0000256" key="8">
    <source>
        <dbReference type="ARBA" id="ARBA00023136"/>
    </source>
</evidence>
<feature type="transmembrane region" description="Helical" evidence="9">
    <location>
        <begin position="918"/>
        <end position="941"/>
    </location>
</feature>
<dbReference type="FunFam" id="1.20.1640.10:FF:000001">
    <property type="entry name" value="Efflux pump membrane transporter"/>
    <property type="match status" value="1"/>
</dbReference>
<dbReference type="AlphaFoldDB" id="A0A5C6S6E7"/>
<feature type="transmembrane region" description="Helical" evidence="9">
    <location>
        <begin position="12"/>
        <end position="32"/>
    </location>
</feature>
<dbReference type="NCBIfam" id="NF000282">
    <property type="entry name" value="RND_permease_1"/>
    <property type="match status" value="1"/>
</dbReference>
<dbReference type="SUPFAM" id="SSF82714">
    <property type="entry name" value="Multidrug efflux transporter AcrB TolC docking domain, DN and DC subdomains"/>
    <property type="match status" value="2"/>
</dbReference>
<comment type="caution">
    <text evidence="10">The sequence shown here is derived from an EMBL/GenBank/DDBJ whole genome shotgun (WGS) entry which is preliminary data.</text>
</comment>
<dbReference type="NCBIfam" id="TIGR00915">
    <property type="entry name" value="2A0602"/>
    <property type="match status" value="1"/>
</dbReference>
<feature type="transmembrane region" description="Helical" evidence="9">
    <location>
        <begin position="440"/>
        <end position="459"/>
    </location>
</feature>
<evidence type="ECO:0000256" key="5">
    <source>
        <dbReference type="ARBA" id="ARBA00022519"/>
    </source>
</evidence>
<accession>A0A5C6S6E7</accession>
<dbReference type="Proteomes" id="UP000321562">
    <property type="component" value="Unassembled WGS sequence"/>
</dbReference>
<dbReference type="Gene3D" id="3.30.70.1440">
    <property type="entry name" value="Multidrug efflux transporter AcrB pore domain"/>
    <property type="match status" value="1"/>
</dbReference>
<keyword evidence="6 9" id="KW-0812">Transmembrane</keyword>
<evidence type="ECO:0000256" key="2">
    <source>
        <dbReference type="ARBA" id="ARBA00010942"/>
    </source>
</evidence>
<evidence type="ECO:0000256" key="6">
    <source>
        <dbReference type="ARBA" id="ARBA00022692"/>
    </source>
</evidence>
<evidence type="ECO:0000313" key="11">
    <source>
        <dbReference type="Proteomes" id="UP000321562"/>
    </source>
</evidence>
<sequence>MGQFFIHRPVFAWVLAIVTMLAGIYGLIGLPVSQYPDIAPTTIRITASYSGATAEAVQNSVTTPIEDSLTGIEGLLYFESSSSLGRSSLTLTFDDSVSPTDALNEVQSNVRSVESRLPSAVQSDGVNIRRSSSSILMVGSLVSVDGRYSTVELGNMLEEVVEGPVKRVQGVGDINVFGSGYAMRVWLDPFRLAQYGLLPTDITAAVAAQNSTVSVGSLGSQPVLPGQQFTSTITAQSQLGSVEEFSRILLKTDEEGAAVWLSDVADIAIGQERYGSDSRFNGMNAAGFGVNLETGANAVETARGVREVLAQLNNALPDGVDLRVAYDTSPFVELSIEKVYHTLIEAIVLVVAVILIFLQSWRATFIPVIVVPVVILGTFAVLSALGYSVNTLTMFAMVLAIGLLVDDAIVVVENVERVMREDGVGPVEATERSMRQISGALIGIAAVLSAVFLPMAFMAGSTGVVYRQFSVTIITAMALSLAAALILTPSQTATILRPHHGEARFAPARWFNRSFESLAAGYARLIARFVRHSFLSILLLIVISAGVWHLFSRMNSTFLPTEDQGVLMAQISLSEGSTIQQTRAVVEDIEAYLLTEETAVDSVFGALGWGFSGSSQSRAMLFVKLKDFGLRDTPEQSASAVADRANARFGNNRAGRIRFNQPPPIQGLGNQAGFEMFLIDQTGQGIDGLRNASAALEAEGEANAFVINLEGRGDEDDAALRLDIDAQRAETLGLNLNEVNGMLSVIFSGREVNDFAMGATLRPVIVQGDARYRMQPEDLEAWYARNSSGEMVPFSAFTSYRWVPVAPRLQRFEGTDAISMSGASAGGASSGQAMDAMEEMVSELPGGFGVAWTGLSYQERQSGNQAPYLYALSALVVFLALAAIYESWTVPMAVILAVPVGVLGAVTAALIFGQSNDVYFKVGILTTIGLAAKNAILIVEFARVLELEGRSTVAAAVEAARLRLRPILMTSFAFILGVVPLARAGGAGAAAQNSIGIGVMGGMIAATFIGIFLVPSFYVAIRSLSGPLRPSQSKSRAAEPMPGE</sequence>
<dbReference type="InterPro" id="IPR027463">
    <property type="entry name" value="AcrB_DN_DC_subdom"/>
</dbReference>